<dbReference type="AlphaFoldDB" id="A0A0E9TQL2"/>
<name>A0A0E9TQL2_ANGAN</name>
<evidence type="ECO:0000313" key="2">
    <source>
        <dbReference type="EMBL" id="JAH55023.1"/>
    </source>
</evidence>
<protein>
    <submittedName>
        <fullName evidence="2">Uncharacterized protein</fullName>
    </submittedName>
</protein>
<organism evidence="2">
    <name type="scientific">Anguilla anguilla</name>
    <name type="common">European freshwater eel</name>
    <name type="synonym">Muraena anguilla</name>
    <dbReference type="NCBI Taxonomy" id="7936"/>
    <lineage>
        <taxon>Eukaryota</taxon>
        <taxon>Metazoa</taxon>
        <taxon>Chordata</taxon>
        <taxon>Craniata</taxon>
        <taxon>Vertebrata</taxon>
        <taxon>Euteleostomi</taxon>
        <taxon>Actinopterygii</taxon>
        <taxon>Neopterygii</taxon>
        <taxon>Teleostei</taxon>
        <taxon>Anguilliformes</taxon>
        <taxon>Anguillidae</taxon>
        <taxon>Anguilla</taxon>
    </lineage>
</organism>
<proteinExistence type="predicted"/>
<accession>A0A0E9TQL2</accession>
<reference evidence="2" key="1">
    <citation type="submission" date="2014-11" db="EMBL/GenBank/DDBJ databases">
        <authorList>
            <person name="Amaro Gonzalez C."/>
        </authorList>
    </citation>
    <scope>NUCLEOTIDE SEQUENCE</scope>
</reference>
<evidence type="ECO:0000256" key="1">
    <source>
        <dbReference type="SAM" id="MobiDB-lite"/>
    </source>
</evidence>
<dbReference type="EMBL" id="GBXM01053554">
    <property type="protein sequence ID" value="JAH55023.1"/>
    <property type="molecule type" value="Transcribed_RNA"/>
</dbReference>
<feature type="compositionally biased region" description="Polar residues" evidence="1">
    <location>
        <begin position="1"/>
        <end position="11"/>
    </location>
</feature>
<feature type="region of interest" description="Disordered" evidence="1">
    <location>
        <begin position="1"/>
        <end position="20"/>
    </location>
</feature>
<reference evidence="2" key="2">
    <citation type="journal article" date="2015" name="Fish Shellfish Immunol.">
        <title>Early steps in the European eel (Anguilla anguilla)-Vibrio vulnificus interaction in the gills: Role of the RtxA13 toxin.</title>
        <authorList>
            <person name="Callol A."/>
            <person name="Pajuelo D."/>
            <person name="Ebbesson L."/>
            <person name="Teles M."/>
            <person name="MacKenzie S."/>
            <person name="Amaro C."/>
        </authorList>
    </citation>
    <scope>NUCLEOTIDE SEQUENCE</scope>
</reference>
<sequence>MFSQNCLGQTKNHYKRKKIS</sequence>